<evidence type="ECO:0000256" key="2">
    <source>
        <dbReference type="RuleBase" id="RU362097"/>
    </source>
</evidence>
<accession>A0A0S3EXM0</accession>
<dbReference type="NCBIfam" id="TIGR01845">
    <property type="entry name" value="outer_NodT"/>
    <property type="match status" value="1"/>
</dbReference>
<dbReference type="PANTHER" id="PTHR30203:SF32">
    <property type="entry name" value="CATION EFFLUX SYSTEM PROTEIN CUSC"/>
    <property type="match status" value="1"/>
</dbReference>
<comment type="similarity">
    <text evidence="1 2">Belongs to the outer membrane factor (OMF) (TC 1.B.17) family.</text>
</comment>
<dbReference type="InterPro" id="IPR003423">
    <property type="entry name" value="OMP_efflux"/>
</dbReference>
<dbReference type="InterPro" id="IPR010131">
    <property type="entry name" value="MdtP/NodT-like"/>
</dbReference>
<dbReference type="AlphaFoldDB" id="A0A0S3EXM0"/>
<comment type="subcellular location">
    <subcellularLocation>
        <location evidence="2">Cell membrane</location>
        <topology evidence="2">Lipid-anchor</topology>
    </subcellularLocation>
</comment>
<dbReference type="PROSITE" id="PS51257">
    <property type="entry name" value="PROKAR_LIPOPROTEIN"/>
    <property type="match status" value="1"/>
</dbReference>
<dbReference type="Proteomes" id="UP000056968">
    <property type="component" value="Chromosome"/>
</dbReference>
<dbReference type="KEGG" id="sbd:ATN00_07505"/>
<dbReference type="GO" id="GO:0015562">
    <property type="term" value="F:efflux transmembrane transporter activity"/>
    <property type="evidence" value="ECO:0007669"/>
    <property type="project" value="InterPro"/>
</dbReference>
<dbReference type="Gene3D" id="1.20.1600.10">
    <property type="entry name" value="Outer membrane efflux proteins (OEP)"/>
    <property type="match status" value="1"/>
</dbReference>
<evidence type="ECO:0000256" key="1">
    <source>
        <dbReference type="ARBA" id="ARBA00007613"/>
    </source>
</evidence>
<keyword evidence="2" id="KW-0564">Palmitate</keyword>
<gene>
    <name evidence="3" type="ORF">ATN00_07505</name>
</gene>
<protein>
    <submittedName>
        <fullName evidence="3">Transporter</fullName>
    </submittedName>
</protein>
<dbReference type="GO" id="GO:0005886">
    <property type="term" value="C:plasma membrane"/>
    <property type="evidence" value="ECO:0007669"/>
    <property type="project" value="UniProtKB-SubCell"/>
</dbReference>
<dbReference type="SUPFAM" id="SSF56954">
    <property type="entry name" value="Outer membrane efflux proteins (OEP)"/>
    <property type="match status" value="1"/>
</dbReference>
<dbReference type="EMBL" id="CP013264">
    <property type="protein sequence ID" value="ALR20170.1"/>
    <property type="molecule type" value="Genomic_DNA"/>
</dbReference>
<feature type="signal peptide" evidence="2">
    <location>
        <begin position="1"/>
        <end position="22"/>
    </location>
</feature>
<evidence type="ECO:0000313" key="4">
    <source>
        <dbReference type="Proteomes" id="UP000056968"/>
    </source>
</evidence>
<name>A0A0S3EXM0_9SPHN</name>
<keyword evidence="2" id="KW-0449">Lipoprotein</keyword>
<dbReference type="RefSeq" id="WP_021228527.1">
    <property type="nucleotide sequence ID" value="NZ_CP013264.1"/>
</dbReference>
<dbReference type="Gene3D" id="2.20.200.10">
    <property type="entry name" value="Outer membrane efflux proteins (OEP)"/>
    <property type="match status" value="1"/>
</dbReference>
<keyword evidence="2" id="KW-0472">Membrane</keyword>
<dbReference type="STRING" id="1332080.ATN00_07505"/>
<reference evidence="3 4" key="1">
    <citation type="submission" date="2015-11" db="EMBL/GenBank/DDBJ databases">
        <title>A Two-component Flavoprotein Monooxygenase System MeaXY Responsible for para-Hydroxylation of 2-Methyl-6-ethylaniline and 2,6-Diethylaniline in Sphingobium baderi DE-13.</title>
        <authorList>
            <person name="Cheng M."/>
            <person name="Meng Q."/>
            <person name="Yang Y."/>
            <person name="Chu C."/>
            <person name="Yan X."/>
            <person name="He J."/>
            <person name="Li S."/>
        </authorList>
    </citation>
    <scope>NUCLEOTIDE SEQUENCE [LARGE SCALE GENOMIC DNA]</scope>
    <source>
        <strain evidence="3 4">DE-13</strain>
    </source>
</reference>
<dbReference type="Pfam" id="PF02321">
    <property type="entry name" value="OEP"/>
    <property type="match status" value="2"/>
</dbReference>
<proteinExistence type="inferred from homology"/>
<keyword evidence="2" id="KW-0732">Signal</keyword>
<feature type="chain" id="PRO_5006519904" evidence="2">
    <location>
        <begin position="23"/>
        <end position="465"/>
    </location>
</feature>
<sequence>MTKLRIAAASIAAMTLGACSMAPEYTRPSLPVPAALPSAAQDDPSASAIPADLAWKDFFTDTRLHSVIQAALENNRDLRIALANVEQARALYRVQRADLLPTIGANGSATYQDIPAGTAIFGGRVDIYSANIGTSAWEIDLFGRIRDMNKAALEQYFATVEARNAAQTSLIAETASAWLTLAADRDRLRIAQETVQAFGQTLELTKARFAGGVASELEVRQAQTSYDQARSDIAQNTSLIAQDRNALELLAGTSLSEGFLPEGLGSQSATIANLPEGLSSQLLLRRPDIAAAEHQLRAANANIGAARAAFFPRISLTAAFGTISAGLSNLFGDGSDYWSVAPSASLPIFDYGRNQGNLRYAKATHDVMVSQYERSIQRAFREAADALARKDTIQGQVEAQTSLHSAAARAYQLAEARYRAGTDPFLATLDAQRALYAAEQSLLATRLVREANSIELYRAFGGGLK</sequence>
<keyword evidence="2" id="KW-1134">Transmembrane beta strand</keyword>
<keyword evidence="4" id="KW-1185">Reference proteome</keyword>
<dbReference type="OrthoDB" id="7181739at2"/>
<dbReference type="PANTHER" id="PTHR30203">
    <property type="entry name" value="OUTER MEMBRANE CATION EFFLUX PROTEIN"/>
    <property type="match status" value="1"/>
</dbReference>
<keyword evidence="2" id="KW-0812">Transmembrane</keyword>
<evidence type="ECO:0000313" key="3">
    <source>
        <dbReference type="EMBL" id="ALR20170.1"/>
    </source>
</evidence>
<organism evidence="3 4">
    <name type="scientific">Sphingobium baderi</name>
    <dbReference type="NCBI Taxonomy" id="1332080"/>
    <lineage>
        <taxon>Bacteria</taxon>
        <taxon>Pseudomonadati</taxon>
        <taxon>Pseudomonadota</taxon>
        <taxon>Alphaproteobacteria</taxon>
        <taxon>Sphingomonadales</taxon>
        <taxon>Sphingomonadaceae</taxon>
        <taxon>Sphingobium</taxon>
    </lineage>
</organism>